<proteinExistence type="predicted"/>
<organism evidence="1 2">
    <name type="scientific">Meinhardsimonia xiamenensis</name>
    <dbReference type="NCBI Taxonomy" id="990712"/>
    <lineage>
        <taxon>Bacteria</taxon>
        <taxon>Pseudomonadati</taxon>
        <taxon>Pseudomonadota</taxon>
        <taxon>Alphaproteobacteria</taxon>
        <taxon>Rhodobacterales</taxon>
        <taxon>Paracoccaceae</taxon>
        <taxon>Meinhardsimonia</taxon>
    </lineage>
</organism>
<evidence type="ECO:0000313" key="1">
    <source>
        <dbReference type="EMBL" id="SDK87611.1"/>
    </source>
</evidence>
<dbReference type="InterPro" id="IPR011330">
    <property type="entry name" value="Glyco_hydro/deAcase_b/a-brl"/>
</dbReference>
<dbReference type="STRING" id="990712.SAMN05216257_105183"/>
<protein>
    <submittedName>
        <fullName evidence="1">Predicted deacetylase</fullName>
    </submittedName>
</protein>
<dbReference type="RefSeq" id="WP_092500769.1">
    <property type="nucleotide sequence ID" value="NZ_FNFV01000005.1"/>
</dbReference>
<dbReference type="OrthoDB" id="8482105at2"/>
<reference evidence="2" key="1">
    <citation type="submission" date="2016-10" db="EMBL/GenBank/DDBJ databases">
        <authorList>
            <person name="Varghese N."/>
            <person name="Submissions S."/>
        </authorList>
    </citation>
    <scope>NUCLEOTIDE SEQUENCE [LARGE SCALE GENOMIC DNA]</scope>
    <source>
        <strain evidence="2">CGMCC 1.10789</strain>
    </source>
</reference>
<dbReference type="AlphaFoldDB" id="A0A1G9FGP7"/>
<dbReference type="Proteomes" id="UP000199328">
    <property type="component" value="Unassembled WGS sequence"/>
</dbReference>
<dbReference type="InterPro" id="IPR018763">
    <property type="entry name" value="DUF2334"/>
</dbReference>
<sequence length="251" mass="27374">MSEHWHRVYLPEIHDLYPGMHPGAEALLALLPAAARTHVAWSVVPDWQGRAPLDPAAPATRAIAALPGAKVLHGLTHSLGPDLLNWLLYGHDNRSEFRRLGRAEAAARLERAVGLFSAAFGTPPQWFCAPRWQLSRAARAELAARGFRGHLGRTGIDVYGEGWVAMPALNFDEGERAWRTTLAIRARRPLIRRLLARGTPFRLVVHPGDALHAGTAAQLRALSDALTAEGWRPVGLNEAVRLGLAAARRAA</sequence>
<dbReference type="Gene3D" id="3.20.20.370">
    <property type="entry name" value="Glycoside hydrolase/deacetylase"/>
    <property type="match status" value="1"/>
</dbReference>
<name>A0A1G9FGP7_9RHOB</name>
<evidence type="ECO:0000313" key="2">
    <source>
        <dbReference type="Proteomes" id="UP000199328"/>
    </source>
</evidence>
<dbReference type="SUPFAM" id="SSF88713">
    <property type="entry name" value="Glycoside hydrolase/deacetylase"/>
    <property type="match status" value="1"/>
</dbReference>
<keyword evidence="2" id="KW-1185">Reference proteome</keyword>
<dbReference type="EMBL" id="FNFV01000005">
    <property type="protein sequence ID" value="SDK87611.1"/>
    <property type="molecule type" value="Genomic_DNA"/>
</dbReference>
<dbReference type="Pfam" id="PF10096">
    <property type="entry name" value="DUF2334"/>
    <property type="match status" value="1"/>
</dbReference>
<accession>A0A1G9FGP7</accession>
<dbReference type="GO" id="GO:0005975">
    <property type="term" value="P:carbohydrate metabolic process"/>
    <property type="evidence" value="ECO:0007669"/>
    <property type="project" value="InterPro"/>
</dbReference>
<gene>
    <name evidence="1" type="ORF">SAMN05216257_105183</name>
</gene>